<proteinExistence type="predicted"/>
<keyword evidence="1" id="KW-1133">Transmembrane helix</keyword>
<organism evidence="2 3">
    <name type="scientific">Candidatus Kaiserbacteria bacterium CG10_big_fil_rev_8_21_14_0_10_56_12</name>
    <dbReference type="NCBI Taxonomy" id="1974611"/>
    <lineage>
        <taxon>Bacteria</taxon>
        <taxon>Candidatus Kaiseribacteriota</taxon>
    </lineage>
</organism>
<reference evidence="3" key="1">
    <citation type="submission" date="2017-09" db="EMBL/GenBank/DDBJ databases">
        <title>Depth-based differentiation of microbial function through sediment-hosted aquifers and enrichment of novel symbionts in the deep terrestrial subsurface.</title>
        <authorList>
            <person name="Probst A.J."/>
            <person name="Ladd B."/>
            <person name="Jarett J.K."/>
            <person name="Geller-Mcgrath D.E."/>
            <person name="Sieber C.M.K."/>
            <person name="Emerson J.B."/>
            <person name="Anantharaman K."/>
            <person name="Thomas B.C."/>
            <person name="Malmstrom R."/>
            <person name="Stieglmeier M."/>
            <person name="Klingl A."/>
            <person name="Woyke T."/>
            <person name="Ryan C.M."/>
            <person name="Banfield J.F."/>
        </authorList>
    </citation>
    <scope>NUCLEOTIDE SEQUENCE [LARGE SCALE GENOMIC DNA]</scope>
</reference>
<name>A0A2H0UA34_9BACT</name>
<keyword evidence="1" id="KW-0472">Membrane</keyword>
<evidence type="ECO:0000256" key="1">
    <source>
        <dbReference type="SAM" id="Phobius"/>
    </source>
</evidence>
<dbReference type="Proteomes" id="UP000230179">
    <property type="component" value="Unassembled WGS sequence"/>
</dbReference>
<comment type="caution">
    <text evidence="2">The sequence shown here is derived from an EMBL/GenBank/DDBJ whole genome shotgun (WGS) entry which is preliminary data.</text>
</comment>
<evidence type="ECO:0000313" key="3">
    <source>
        <dbReference type="Proteomes" id="UP000230179"/>
    </source>
</evidence>
<gene>
    <name evidence="2" type="ORF">COU19_01765</name>
</gene>
<feature type="transmembrane region" description="Helical" evidence="1">
    <location>
        <begin position="9"/>
        <end position="30"/>
    </location>
</feature>
<accession>A0A2H0UA34</accession>
<dbReference type="EMBL" id="PFBL01000012">
    <property type="protein sequence ID" value="PIR83220.1"/>
    <property type="molecule type" value="Genomic_DNA"/>
</dbReference>
<sequence>MTRRRLEHLITNLSIPVGIILIWRGVWVLADLFDYWLFGNNHVVTAIAGIIIGLIILYLPDHNLETLERL</sequence>
<feature type="transmembrane region" description="Helical" evidence="1">
    <location>
        <begin position="42"/>
        <end position="60"/>
    </location>
</feature>
<protein>
    <submittedName>
        <fullName evidence="2">Uncharacterized protein</fullName>
    </submittedName>
</protein>
<evidence type="ECO:0000313" key="2">
    <source>
        <dbReference type="EMBL" id="PIR83220.1"/>
    </source>
</evidence>
<keyword evidence="1" id="KW-0812">Transmembrane</keyword>
<dbReference type="AlphaFoldDB" id="A0A2H0UA34"/>